<evidence type="ECO:0000313" key="2">
    <source>
        <dbReference type="Proteomes" id="UP000199679"/>
    </source>
</evidence>
<keyword evidence="2" id="KW-1185">Reference proteome</keyword>
<proteinExistence type="predicted"/>
<gene>
    <name evidence="1" type="ORF">SAMN05216490_0640</name>
</gene>
<dbReference type="Pfam" id="PF13707">
    <property type="entry name" value="RloB"/>
    <property type="match status" value="1"/>
</dbReference>
<reference evidence="1 2" key="1">
    <citation type="submission" date="2016-10" db="EMBL/GenBank/DDBJ databases">
        <authorList>
            <person name="de Groot N.N."/>
        </authorList>
    </citation>
    <scope>NUCLEOTIDE SEQUENCE [LARGE SCALE GENOMIC DNA]</scope>
    <source>
        <strain evidence="1 2">MP1X4</strain>
    </source>
</reference>
<dbReference type="STRING" id="652787.SAMN05216490_0640"/>
<dbReference type="InterPro" id="IPR025591">
    <property type="entry name" value="RloB"/>
</dbReference>
<organism evidence="1 2">
    <name type="scientific">Mucilaginibacter mallensis</name>
    <dbReference type="NCBI Taxonomy" id="652787"/>
    <lineage>
        <taxon>Bacteria</taxon>
        <taxon>Pseudomonadati</taxon>
        <taxon>Bacteroidota</taxon>
        <taxon>Sphingobacteriia</taxon>
        <taxon>Sphingobacteriales</taxon>
        <taxon>Sphingobacteriaceae</taxon>
        <taxon>Mucilaginibacter</taxon>
    </lineage>
</organism>
<name>A0A1H1PWE7_MUCMA</name>
<dbReference type="Proteomes" id="UP000199679">
    <property type="component" value="Chromosome I"/>
</dbReference>
<protein>
    <submittedName>
        <fullName evidence="1">RloB-like protein</fullName>
    </submittedName>
</protein>
<evidence type="ECO:0000313" key="1">
    <source>
        <dbReference type="EMBL" id="SDS15671.1"/>
    </source>
</evidence>
<dbReference type="EMBL" id="LT629740">
    <property type="protein sequence ID" value="SDS15671.1"/>
    <property type="molecule type" value="Genomic_DNA"/>
</dbReference>
<sequence length="197" mass="23301">MARLRVNKRILILCEGATEYIYAKSLQMELPRDLQRSVSIEIFYQTQNDPKSLVQEAHRRERNAFKERNAYDTIWLFFDNDNWSQLGEAFVLINKHGYRIAYTSICIEHWFILHFENTGRSFTNGDEALRYLNRLWPQYHKTKVNAFAALKDRLETAIERANIINQNQEAGIALHVEIMMNETTPFRRKLTHCFGAN</sequence>
<dbReference type="AlphaFoldDB" id="A0A1H1PWE7"/>
<accession>A0A1H1PWE7</accession>